<reference evidence="4" key="1">
    <citation type="submission" date="2016-10" db="EMBL/GenBank/DDBJ databases">
        <authorList>
            <person name="Varghese N."/>
            <person name="Submissions S."/>
        </authorList>
    </citation>
    <scope>NUCLEOTIDE SEQUENCE [LARGE SCALE GENOMIC DNA]</scope>
    <source>
        <strain evidence="4">CGMCC 1.6981</strain>
    </source>
</reference>
<proteinExistence type="predicted"/>
<sequence length="405" mass="43805">MVAILGYSPKQITQAVQGMYRAVADSPDAGFHFPVGVEVCRRLGYPHERIAELPAALLASFAGVGYPFRADAIRAGDRVLDIGAGAGVDSLIASQRVGAKGRVIALDLTDAMTRKLYRNARQVGADNLSVIQASAERLPLADASIDSITSNGALNLVPDKRRAVNEMFRVLTPGGRLQLADVVIHRPVSVDCHDDPRLWVECVVGATIKENLLALFADAGFRNIEVVGQHDYFALSPSAQTREVAASFGAHAIEVAMRRGDKAPSTARQWLHRLDPRRWLLTWRRRGLLGLVTLVLALLSCYGTLALVGLLPLLGLGLALNEGVWAMTIGALVIMTLAILAAGVRRHRHVGPTLLAALGSAAILYALFVDYRLGWELGGFIALTAAVLWDLRRRRRREADLLGLD</sequence>
<dbReference type="AlphaFoldDB" id="A0A1I7G8K1"/>
<evidence type="ECO:0000313" key="4">
    <source>
        <dbReference type="Proteomes" id="UP000198693"/>
    </source>
</evidence>
<dbReference type="CDD" id="cd02440">
    <property type="entry name" value="AdoMet_MTases"/>
    <property type="match status" value="1"/>
</dbReference>
<gene>
    <name evidence="3" type="ORF">SAMN04487955_102346</name>
</gene>
<dbReference type="GO" id="GO:0008168">
    <property type="term" value="F:methyltransferase activity"/>
    <property type="evidence" value="ECO:0007669"/>
    <property type="project" value="TreeGrafter"/>
</dbReference>
<dbReference type="InterPro" id="IPR025714">
    <property type="entry name" value="Methyltranfer_dom"/>
</dbReference>
<keyword evidence="1" id="KW-1133">Transmembrane helix</keyword>
<dbReference type="GO" id="GO:0015097">
    <property type="term" value="F:mercury ion transmembrane transporter activity"/>
    <property type="evidence" value="ECO:0007669"/>
    <property type="project" value="InterPro"/>
</dbReference>
<keyword evidence="1" id="KW-0812">Transmembrane</keyword>
<feature type="transmembrane region" description="Helical" evidence="1">
    <location>
        <begin position="287"/>
        <end position="311"/>
    </location>
</feature>
<dbReference type="PANTHER" id="PTHR43591">
    <property type="entry name" value="METHYLTRANSFERASE"/>
    <property type="match status" value="1"/>
</dbReference>
<dbReference type="InterPro" id="IPR029063">
    <property type="entry name" value="SAM-dependent_MTases_sf"/>
</dbReference>
<dbReference type="STRING" id="463301.SAMN04487955_102346"/>
<dbReference type="EMBL" id="FPBP01000002">
    <property type="protein sequence ID" value="SFU44757.1"/>
    <property type="molecule type" value="Genomic_DNA"/>
</dbReference>
<feature type="transmembrane region" description="Helical" evidence="1">
    <location>
        <begin position="374"/>
        <end position="391"/>
    </location>
</feature>
<feature type="domain" description="Methyltransferase" evidence="2">
    <location>
        <begin position="75"/>
        <end position="220"/>
    </location>
</feature>
<name>A0A1I7G8K1_9GAMM</name>
<dbReference type="Gene3D" id="3.40.50.150">
    <property type="entry name" value="Vaccinia Virus protein VP39"/>
    <property type="match status" value="1"/>
</dbReference>
<keyword evidence="1" id="KW-0472">Membrane</keyword>
<dbReference type="SUPFAM" id="SSF53335">
    <property type="entry name" value="S-adenosyl-L-methionine-dependent methyltransferases"/>
    <property type="match status" value="1"/>
</dbReference>
<dbReference type="Pfam" id="PF03203">
    <property type="entry name" value="MerC"/>
    <property type="match status" value="1"/>
</dbReference>
<dbReference type="RefSeq" id="WP_089793300.1">
    <property type="nucleotide sequence ID" value="NZ_FPBP01000002.1"/>
</dbReference>
<organism evidence="3 4">
    <name type="scientific">Halomonas korlensis</name>
    <dbReference type="NCBI Taxonomy" id="463301"/>
    <lineage>
        <taxon>Bacteria</taxon>
        <taxon>Pseudomonadati</taxon>
        <taxon>Pseudomonadota</taxon>
        <taxon>Gammaproteobacteria</taxon>
        <taxon>Oceanospirillales</taxon>
        <taxon>Halomonadaceae</taxon>
        <taxon>Halomonas</taxon>
    </lineage>
</organism>
<accession>A0A1I7G8K1</accession>
<feature type="transmembrane region" description="Helical" evidence="1">
    <location>
        <begin position="350"/>
        <end position="368"/>
    </location>
</feature>
<evidence type="ECO:0000256" key="1">
    <source>
        <dbReference type="SAM" id="Phobius"/>
    </source>
</evidence>
<dbReference type="Proteomes" id="UP000198693">
    <property type="component" value="Unassembled WGS sequence"/>
</dbReference>
<dbReference type="GO" id="GO:0016020">
    <property type="term" value="C:membrane"/>
    <property type="evidence" value="ECO:0007669"/>
    <property type="project" value="InterPro"/>
</dbReference>
<dbReference type="PANTHER" id="PTHR43591:SF24">
    <property type="entry name" value="2-METHOXY-6-POLYPRENYL-1,4-BENZOQUINOL METHYLASE, MITOCHONDRIAL"/>
    <property type="match status" value="1"/>
</dbReference>
<dbReference type="Pfam" id="PF13847">
    <property type="entry name" value="Methyltransf_31"/>
    <property type="match status" value="1"/>
</dbReference>
<dbReference type="OrthoDB" id="9772751at2"/>
<keyword evidence="4" id="KW-1185">Reference proteome</keyword>
<dbReference type="InterPro" id="IPR004891">
    <property type="entry name" value="Mercury-R_MerC"/>
</dbReference>
<feature type="transmembrane region" description="Helical" evidence="1">
    <location>
        <begin position="323"/>
        <end position="343"/>
    </location>
</feature>
<evidence type="ECO:0000259" key="2">
    <source>
        <dbReference type="Pfam" id="PF13847"/>
    </source>
</evidence>
<evidence type="ECO:0000313" key="3">
    <source>
        <dbReference type="EMBL" id="SFU44757.1"/>
    </source>
</evidence>
<protein>
    <submittedName>
        <fullName evidence="3">MerC mercury resistance protein</fullName>
    </submittedName>
</protein>